<comment type="caution">
    <text evidence="1">The sequence shown here is derived from an EMBL/GenBank/DDBJ whole genome shotgun (WGS) entry which is preliminary data.</text>
</comment>
<name>A0ABQ6ZMJ7_9GAMM</name>
<keyword evidence="2" id="KW-1185">Reference proteome</keyword>
<proteinExistence type="predicted"/>
<dbReference type="EMBL" id="PDWW01000001">
    <property type="protein sequence ID" value="KAF1727470.1"/>
    <property type="molecule type" value="Genomic_DNA"/>
</dbReference>
<gene>
    <name evidence="1" type="ORF">CSC78_01260</name>
</gene>
<dbReference type="Proteomes" id="UP000781710">
    <property type="component" value="Unassembled WGS sequence"/>
</dbReference>
<evidence type="ECO:0008006" key="3">
    <source>
        <dbReference type="Google" id="ProtNLM"/>
    </source>
</evidence>
<reference evidence="1 2" key="1">
    <citation type="submission" date="2017-10" db="EMBL/GenBank/DDBJ databases">
        <title>Whole genome sequencing of members of genus Pseudoxanthomonas.</title>
        <authorList>
            <person name="Kumar S."/>
            <person name="Bansal K."/>
            <person name="Kaur A."/>
            <person name="Patil P."/>
            <person name="Sharma S."/>
            <person name="Patil P.B."/>
        </authorList>
    </citation>
    <scope>NUCLEOTIDE SEQUENCE [LARGE SCALE GENOMIC DNA]</scope>
    <source>
        <strain evidence="1 2">DSM 17109</strain>
    </source>
</reference>
<accession>A0ABQ6ZMJ7</accession>
<protein>
    <recommendedName>
        <fullName evidence="3">Rieske domain-containing protein</fullName>
    </recommendedName>
</protein>
<evidence type="ECO:0000313" key="1">
    <source>
        <dbReference type="EMBL" id="KAF1727470.1"/>
    </source>
</evidence>
<organism evidence="1 2">
    <name type="scientific">Pseudoxanthomonas japonensis</name>
    <dbReference type="NCBI Taxonomy" id="69284"/>
    <lineage>
        <taxon>Bacteria</taxon>
        <taxon>Pseudomonadati</taxon>
        <taxon>Pseudomonadota</taxon>
        <taxon>Gammaproteobacteria</taxon>
        <taxon>Lysobacterales</taxon>
        <taxon>Lysobacteraceae</taxon>
        <taxon>Pseudoxanthomonas</taxon>
    </lineage>
</organism>
<evidence type="ECO:0000313" key="2">
    <source>
        <dbReference type="Proteomes" id="UP000781710"/>
    </source>
</evidence>
<sequence length="136" mass="14778">MTDTSVGRQDTERRRIRLHLLGFLLFAPLLACAGPELTPGYSRDAVQPVVVQAGTAGEARIRFVSPPETLYYAAGVSYRVTSDALQVVIDRCPIHGDCTTMAKGTLLDDGRTTEVSVPIDGRRLVMLHTDGEQPLP</sequence>